<keyword evidence="1" id="KW-0812">Transmembrane</keyword>
<dbReference type="EMBL" id="UOFJ01000443">
    <property type="protein sequence ID" value="VAW69542.1"/>
    <property type="molecule type" value="Genomic_DNA"/>
</dbReference>
<dbReference type="Gene3D" id="1.25.40.10">
    <property type="entry name" value="Tetratricopeptide repeat domain"/>
    <property type="match status" value="1"/>
</dbReference>
<organism evidence="2">
    <name type="scientific">hydrothermal vent metagenome</name>
    <dbReference type="NCBI Taxonomy" id="652676"/>
    <lineage>
        <taxon>unclassified sequences</taxon>
        <taxon>metagenomes</taxon>
        <taxon>ecological metagenomes</taxon>
    </lineage>
</organism>
<dbReference type="InterPro" id="IPR011990">
    <property type="entry name" value="TPR-like_helical_dom_sf"/>
</dbReference>
<keyword evidence="1" id="KW-1133">Transmembrane helix</keyword>
<dbReference type="SUPFAM" id="SSF48452">
    <property type="entry name" value="TPR-like"/>
    <property type="match status" value="1"/>
</dbReference>
<dbReference type="AlphaFoldDB" id="A0A3B0Y2B9"/>
<evidence type="ECO:0000256" key="1">
    <source>
        <dbReference type="SAM" id="Phobius"/>
    </source>
</evidence>
<accession>A0A3B0Y2B9</accession>
<name>A0A3B0Y2B9_9ZZZZ</name>
<reference evidence="2" key="1">
    <citation type="submission" date="2018-06" db="EMBL/GenBank/DDBJ databases">
        <authorList>
            <person name="Zhirakovskaya E."/>
        </authorList>
    </citation>
    <scope>NUCLEOTIDE SEQUENCE</scope>
</reference>
<evidence type="ECO:0000313" key="2">
    <source>
        <dbReference type="EMBL" id="VAW69542.1"/>
    </source>
</evidence>
<proteinExistence type="predicted"/>
<feature type="transmembrane region" description="Helical" evidence="1">
    <location>
        <begin position="21"/>
        <end position="38"/>
    </location>
</feature>
<sequence>MIQSQSDAKSHKKDECNERNKVMFFIKLLFGIIAILMLNGCPEVRDNQEIEALFQQGYILYGNAFRNGPDESAILQMTEGIKKMEQASTWQANVWGCTESYRCKKNIERNKRNILSATAIRGLFNFQLKNYDSAIPDLEKISEYDPMFLVYLGELYIKKGDIAKAKEQLYRLEEREERKLSEQLSAIIKSETHE</sequence>
<protein>
    <recommendedName>
        <fullName evidence="3">Tetratricopeptide repeat protein</fullName>
    </recommendedName>
</protein>
<keyword evidence="1" id="KW-0472">Membrane</keyword>
<evidence type="ECO:0008006" key="3">
    <source>
        <dbReference type="Google" id="ProtNLM"/>
    </source>
</evidence>
<gene>
    <name evidence="2" type="ORF">MNBD_GAMMA10-2570</name>
</gene>